<dbReference type="GeneID" id="29576321"/>
<feature type="transmembrane region" description="Helical" evidence="1">
    <location>
        <begin position="7"/>
        <end position="29"/>
    </location>
</feature>
<reference evidence="2 3" key="1">
    <citation type="submission" date="2019-10" db="EMBL/GenBank/DDBJ databases">
        <title>WGS of Leuconostoc mesenteroides.</title>
        <authorList>
            <person name="Melo Bolivar J."/>
            <person name="Marino-Ramirez L."/>
            <person name="Villamil Diaz L.M."/>
        </authorList>
    </citation>
    <scope>NUCLEOTIDE SEQUENCE [LARGE SCALE GENOMIC DNA]</scope>
    <source>
        <strain evidence="2 3">M11</strain>
    </source>
</reference>
<dbReference type="RefSeq" id="WP_011679606.1">
    <property type="nucleotide sequence ID" value="NZ_CAXLJV010000001.1"/>
</dbReference>
<protein>
    <submittedName>
        <fullName evidence="2">Uncharacterized protein</fullName>
    </submittedName>
</protein>
<evidence type="ECO:0000256" key="1">
    <source>
        <dbReference type="SAM" id="Phobius"/>
    </source>
</evidence>
<dbReference type="OrthoDB" id="3240444at2"/>
<dbReference type="EMBL" id="WIPA01000001">
    <property type="protein sequence ID" value="MQR26030.1"/>
    <property type="molecule type" value="Genomic_DNA"/>
</dbReference>
<comment type="caution">
    <text evidence="2">The sequence shown here is derived from an EMBL/GenBank/DDBJ whole genome shotgun (WGS) entry which is preliminary data.</text>
</comment>
<evidence type="ECO:0000313" key="2">
    <source>
        <dbReference type="EMBL" id="MQR26030.1"/>
    </source>
</evidence>
<name>A0A843YZA3_LEUME</name>
<keyword evidence="1" id="KW-1133">Transmembrane helix</keyword>
<evidence type="ECO:0000313" key="3">
    <source>
        <dbReference type="Proteomes" id="UP000469952"/>
    </source>
</evidence>
<feature type="transmembrane region" description="Helical" evidence="1">
    <location>
        <begin position="66"/>
        <end position="86"/>
    </location>
</feature>
<feature type="transmembrane region" description="Helical" evidence="1">
    <location>
        <begin position="92"/>
        <end position="115"/>
    </location>
</feature>
<dbReference type="AlphaFoldDB" id="A0A843YZA3"/>
<feature type="transmembrane region" description="Helical" evidence="1">
    <location>
        <begin position="35"/>
        <end position="54"/>
    </location>
</feature>
<proteinExistence type="predicted"/>
<accession>A0A843YZA3</accession>
<dbReference type="OMA" id="IWNTRIV"/>
<organism evidence="2 3">
    <name type="scientific">Leuconostoc mesenteroides</name>
    <dbReference type="NCBI Taxonomy" id="1245"/>
    <lineage>
        <taxon>Bacteria</taxon>
        <taxon>Bacillati</taxon>
        <taxon>Bacillota</taxon>
        <taxon>Bacilli</taxon>
        <taxon>Lactobacillales</taxon>
        <taxon>Lactobacillaceae</taxon>
        <taxon>Leuconostoc</taxon>
    </lineage>
</organism>
<keyword evidence="1" id="KW-0812">Transmembrane</keyword>
<keyword evidence="1" id="KW-0472">Membrane</keyword>
<gene>
    <name evidence="2" type="ORF">GFV13_01780</name>
</gene>
<sequence length="123" mass="13300">MKKNDFIILLGWISSGFLFAIGMCMVLLPEWGVELQGAILGGVGIISALAVFLAKRKMAGKALWIWNTRIVVISLFGFVSAIVFGLGMVMTMVWGMMTLGIILGFVGVLMLAALLPMVKGFEE</sequence>
<dbReference type="Proteomes" id="UP000469952">
    <property type="component" value="Unassembled WGS sequence"/>
</dbReference>